<dbReference type="InterPro" id="IPR052032">
    <property type="entry name" value="ATP-dep_AA_Ligase"/>
</dbReference>
<dbReference type="GO" id="GO:0005524">
    <property type="term" value="F:ATP binding"/>
    <property type="evidence" value="ECO:0007669"/>
    <property type="project" value="UniProtKB-UniRule"/>
</dbReference>
<dbReference type="EMBL" id="BJTZ01000038">
    <property type="protein sequence ID" value="GEK15722.1"/>
    <property type="molecule type" value="Genomic_DNA"/>
</dbReference>
<dbReference type="PANTHER" id="PTHR43585:SF2">
    <property type="entry name" value="ATP-GRASP ENZYME FSQD"/>
    <property type="match status" value="1"/>
</dbReference>
<dbReference type="PROSITE" id="PS50975">
    <property type="entry name" value="ATP_GRASP"/>
    <property type="match status" value="1"/>
</dbReference>
<keyword evidence="3 4" id="KW-0067">ATP-binding</keyword>
<evidence type="ECO:0000256" key="2">
    <source>
        <dbReference type="ARBA" id="ARBA00022741"/>
    </source>
</evidence>
<keyword evidence="2 4" id="KW-0547">Nucleotide-binding</keyword>
<dbReference type="GO" id="GO:0016874">
    <property type="term" value="F:ligase activity"/>
    <property type="evidence" value="ECO:0007669"/>
    <property type="project" value="UniProtKB-KW"/>
</dbReference>
<sequence>MNFVLIEALTFGLGKLVDAAESLNVNLTLLTYNPDIYKFETDRIDSSNFKIVKINTFDKNQVIDECKKIPNLDGIINLTDTWTNMATEVSEYFGFKGQNPISTKICRNKFLLRSILSKSNMTKGISKLINTHSFNPKEQEELLNIKYPVIVKDPSGTGSKNVWFAEDKKELLHLILNLKNKNVIKDVLLETYFKGTLYSAETISYKGETKLISVSSRVLSDMPNFMEKAISLPIDVNVNALKGIDDWIKKILSTISYTDGFAHTEFIVTKDGFEVVEVNPRLGGVQIGEALCQAFDYNFYKAFIEMAMGKRPEAFDIELKILAYTGQVFIYAKDKGVFLNIDFKYINEDKTTIYPCAIQGKDINSLSDQSACVAILLTKSDSTELALLDALSEANKVKVLME</sequence>
<dbReference type="AlphaFoldDB" id="A0A510UM43"/>
<evidence type="ECO:0000313" key="6">
    <source>
        <dbReference type="EMBL" id="GEK15722.1"/>
    </source>
</evidence>
<dbReference type="Pfam" id="PF13535">
    <property type="entry name" value="ATP-grasp_4"/>
    <property type="match status" value="1"/>
</dbReference>
<protein>
    <recommendedName>
        <fullName evidence="5">ATP-grasp domain-containing protein</fullName>
    </recommendedName>
</protein>
<dbReference type="Proteomes" id="UP000321787">
    <property type="component" value="Unassembled WGS sequence"/>
</dbReference>
<dbReference type="GO" id="GO:0046872">
    <property type="term" value="F:metal ion binding"/>
    <property type="evidence" value="ECO:0007669"/>
    <property type="project" value="InterPro"/>
</dbReference>
<evidence type="ECO:0000256" key="3">
    <source>
        <dbReference type="ARBA" id="ARBA00022840"/>
    </source>
</evidence>
<feature type="domain" description="ATP-grasp" evidence="5">
    <location>
        <begin position="113"/>
        <end position="308"/>
    </location>
</feature>
<evidence type="ECO:0000256" key="1">
    <source>
        <dbReference type="ARBA" id="ARBA00022598"/>
    </source>
</evidence>
<proteinExistence type="predicted"/>
<dbReference type="InterPro" id="IPR011761">
    <property type="entry name" value="ATP-grasp"/>
</dbReference>
<dbReference type="SUPFAM" id="SSF56059">
    <property type="entry name" value="Glutathione synthetase ATP-binding domain-like"/>
    <property type="match status" value="1"/>
</dbReference>
<evidence type="ECO:0000313" key="7">
    <source>
        <dbReference type="Proteomes" id="UP000321787"/>
    </source>
</evidence>
<gene>
    <name evidence="6" type="ORF">AFI02nite_37580</name>
</gene>
<dbReference type="PANTHER" id="PTHR43585">
    <property type="entry name" value="FUMIPYRROLE BIOSYNTHESIS PROTEIN C"/>
    <property type="match status" value="1"/>
</dbReference>
<organism evidence="6 7">
    <name type="scientific">Aliivibrio fischeri</name>
    <name type="common">Vibrio fischeri</name>
    <dbReference type="NCBI Taxonomy" id="668"/>
    <lineage>
        <taxon>Bacteria</taxon>
        <taxon>Pseudomonadati</taxon>
        <taxon>Pseudomonadota</taxon>
        <taxon>Gammaproteobacteria</taxon>
        <taxon>Vibrionales</taxon>
        <taxon>Vibrionaceae</taxon>
        <taxon>Aliivibrio</taxon>
    </lineage>
</organism>
<reference evidence="6 7" key="1">
    <citation type="submission" date="2019-07" db="EMBL/GenBank/DDBJ databases">
        <title>Whole genome shotgun sequence of Aliivibrio fischeri NBRC 101058.</title>
        <authorList>
            <person name="Hosoyama A."/>
            <person name="Uohara A."/>
            <person name="Ohji S."/>
            <person name="Ichikawa N."/>
        </authorList>
    </citation>
    <scope>NUCLEOTIDE SEQUENCE [LARGE SCALE GENOMIC DNA]</scope>
    <source>
        <strain evidence="6 7">NBRC 101058</strain>
    </source>
</reference>
<name>A0A510UM43_ALIFS</name>
<evidence type="ECO:0000259" key="5">
    <source>
        <dbReference type="PROSITE" id="PS50975"/>
    </source>
</evidence>
<dbReference type="Gene3D" id="3.30.470.20">
    <property type="entry name" value="ATP-grasp fold, B domain"/>
    <property type="match status" value="1"/>
</dbReference>
<evidence type="ECO:0000256" key="4">
    <source>
        <dbReference type="PROSITE-ProRule" id="PRU00409"/>
    </source>
</evidence>
<comment type="caution">
    <text evidence="6">The sequence shown here is derived from an EMBL/GenBank/DDBJ whole genome shotgun (WGS) entry which is preliminary data.</text>
</comment>
<accession>A0A510UM43</accession>
<keyword evidence="1" id="KW-0436">Ligase</keyword>
<dbReference type="RefSeq" id="WP_146866295.1">
    <property type="nucleotide sequence ID" value="NZ_BJTZ01000038.1"/>
</dbReference>